<protein>
    <submittedName>
        <fullName evidence="12">Cation:proton antiporter</fullName>
    </submittedName>
</protein>
<dbReference type="Gene3D" id="1.20.1530.20">
    <property type="match status" value="1"/>
</dbReference>
<dbReference type="PANTHER" id="PTHR43562">
    <property type="entry name" value="NAPA-TYPE SODIUM/HYDROGEN ANTIPORTER"/>
    <property type="match status" value="1"/>
</dbReference>
<evidence type="ECO:0000313" key="13">
    <source>
        <dbReference type="Proteomes" id="UP001221411"/>
    </source>
</evidence>
<evidence type="ECO:0000256" key="6">
    <source>
        <dbReference type="ARBA" id="ARBA00023053"/>
    </source>
</evidence>
<evidence type="ECO:0000259" key="11">
    <source>
        <dbReference type="Pfam" id="PF00999"/>
    </source>
</evidence>
<feature type="transmembrane region" description="Helical" evidence="10">
    <location>
        <begin position="65"/>
        <end position="98"/>
    </location>
</feature>
<evidence type="ECO:0000256" key="9">
    <source>
        <dbReference type="ARBA" id="ARBA00023201"/>
    </source>
</evidence>
<keyword evidence="7" id="KW-0406">Ion transport</keyword>
<feature type="transmembrane region" description="Helical" evidence="10">
    <location>
        <begin position="25"/>
        <end position="45"/>
    </location>
</feature>
<comment type="subcellular location">
    <subcellularLocation>
        <location evidence="1">Membrane</location>
        <topology evidence="1">Multi-pass membrane protein</topology>
    </subcellularLocation>
</comment>
<evidence type="ECO:0000256" key="7">
    <source>
        <dbReference type="ARBA" id="ARBA00023065"/>
    </source>
</evidence>
<keyword evidence="4 10" id="KW-0812">Transmembrane</keyword>
<feature type="domain" description="Cation/H+ exchanger transmembrane" evidence="11">
    <location>
        <begin position="3"/>
        <end position="233"/>
    </location>
</feature>
<name>A0ABT5ETZ2_9BACT</name>
<accession>A0ABT5ETZ2</accession>
<keyword evidence="13" id="KW-1185">Reference proteome</keyword>
<dbReference type="Proteomes" id="UP001221411">
    <property type="component" value="Unassembled WGS sequence"/>
</dbReference>
<evidence type="ECO:0000256" key="3">
    <source>
        <dbReference type="ARBA" id="ARBA00022449"/>
    </source>
</evidence>
<sequence length="254" mass="26221">MLGLVILAVVTGILGAADRGGVMGYGEIGLVFGKALVFLVGSLVIGAKVSRRLFSVASRLRARGVLLALGLAFCFLFAWLAGLIGLAPIVGAFAAGLVLEDMHFRDFTARGESTLEHLVQPISSFLVPIFFVLMGIRTDLGAFAQPGVPLLAVALTVAAILGKQACSLGVGKGIDRLTIGVGMVPRGEVGLIFANIGQSLTVGGKPVVSGAVFSALVAMVIVTTMVTPPALKWSLSRRASKPPEPPIPDARDAH</sequence>
<gene>
    <name evidence="12" type="ORF">POL67_28435</name>
</gene>
<organism evidence="12 13">
    <name type="scientific">Polyangium mundeleinium</name>
    <dbReference type="NCBI Taxonomy" id="2995306"/>
    <lineage>
        <taxon>Bacteria</taxon>
        <taxon>Pseudomonadati</taxon>
        <taxon>Myxococcota</taxon>
        <taxon>Polyangia</taxon>
        <taxon>Polyangiales</taxon>
        <taxon>Polyangiaceae</taxon>
        <taxon>Polyangium</taxon>
    </lineage>
</organism>
<keyword evidence="2" id="KW-0813">Transport</keyword>
<keyword evidence="9" id="KW-0739">Sodium transport</keyword>
<proteinExistence type="predicted"/>
<keyword evidence="5 10" id="KW-1133">Transmembrane helix</keyword>
<feature type="transmembrane region" description="Helical" evidence="10">
    <location>
        <begin position="143"/>
        <end position="162"/>
    </location>
</feature>
<dbReference type="InterPro" id="IPR038770">
    <property type="entry name" value="Na+/solute_symporter_sf"/>
</dbReference>
<evidence type="ECO:0000256" key="4">
    <source>
        <dbReference type="ARBA" id="ARBA00022692"/>
    </source>
</evidence>
<comment type="caution">
    <text evidence="12">The sequence shown here is derived from an EMBL/GenBank/DDBJ whole genome shotgun (WGS) entry which is preliminary data.</text>
</comment>
<dbReference type="InterPro" id="IPR006153">
    <property type="entry name" value="Cation/H_exchanger_TM"/>
</dbReference>
<evidence type="ECO:0000256" key="10">
    <source>
        <dbReference type="SAM" id="Phobius"/>
    </source>
</evidence>
<keyword evidence="8 10" id="KW-0472">Membrane</keyword>
<keyword evidence="6" id="KW-0915">Sodium</keyword>
<evidence type="ECO:0000256" key="5">
    <source>
        <dbReference type="ARBA" id="ARBA00022989"/>
    </source>
</evidence>
<evidence type="ECO:0000256" key="1">
    <source>
        <dbReference type="ARBA" id="ARBA00004141"/>
    </source>
</evidence>
<dbReference type="EMBL" id="JAQNDO010000001">
    <property type="protein sequence ID" value="MDC0745294.1"/>
    <property type="molecule type" value="Genomic_DNA"/>
</dbReference>
<evidence type="ECO:0000256" key="2">
    <source>
        <dbReference type="ARBA" id="ARBA00022448"/>
    </source>
</evidence>
<keyword evidence="3" id="KW-0050">Antiport</keyword>
<feature type="transmembrane region" description="Helical" evidence="10">
    <location>
        <begin position="207"/>
        <end position="231"/>
    </location>
</feature>
<reference evidence="12 13" key="1">
    <citation type="submission" date="2022-11" db="EMBL/GenBank/DDBJ databases">
        <title>Minimal conservation of predation-associated metabolite biosynthetic gene clusters underscores biosynthetic potential of Myxococcota including descriptions for ten novel species: Archangium lansinium sp. nov., Myxococcus landrumus sp. nov., Nannocystis bai.</title>
        <authorList>
            <person name="Ahearne A."/>
            <person name="Stevens C."/>
            <person name="Dowd S."/>
        </authorList>
    </citation>
    <scope>NUCLEOTIDE SEQUENCE [LARGE SCALE GENOMIC DNA]</scope>
    <source>
        <strain evidence="12 13">RJM3</strain>
    </source>
</reference>
<evidence type="ECO:0000256" key="8">
    <source>
        <dbReference type="ARBA" id="ARBA00023136"/>
    </source>
</evidence>
<evidence type="ECO:0000313" key="12">
    <source>
        <dbReference type="EMBL" id="MDC0745294.1"/>
    </source>
</evidence>
<dbReference type="PANTHER" id="PTHR43562:SF3">
    <property type="entry name" value="SODIUM ION_PROTON EXCHANGER (EUROFUNG)"/>
    <property type="match status" value="1"/>
</dbReference>
<dbReference type="RefSeq" id="WP_271922636.1">
    <property type="nucleotide sequence ID" value="NZ_JAQNDO010000001.1"/>
</dbReference>
<dbReference type="Pfam" id="PF00999">
    <property type="entry name" value="Na_H_Exchanger"/>
    <property type="match status" value="1"/>
</dbReference>
<feature type="transmembrane region" description="Helical" evidence="10">
    <location>
        <begin position="118"/>
        <end position="136"/>
    </location>
</feature>